<accession>A0A0E9QT96</accession>
<evidence type="ECO:0000313" key="1">
    <source>
        <dbReference type="EMBL" id="JAH19298.1"/>
    </source>
</evidence>
<sequence length="26" mass="3049">MWYLNVESCFSKNFSSSSSYSLEHCL</sequence>
<reference evidence="1" key="1">
    <citation type="submission" date="2014-11" db="EMBL/GenBank/DDBJ databases">
        <authorList>
            <person name="Amaro Gonzalez C."/>
        </authorList>
    </citation>
    <scope>NUCLEOTIDE SEQUENCE</scope>
</reference>
<organism evidence="1">
    <name type="scientific">Anguilla anguilla</name>
    <name type="common">European freshwater eel</name>
    <name type="synonym">Muraena anguilla</name>
    <dbReference type="NCBI Taxonomy" id="7936"/>
    <lineage>
        <taxon>Eukaryota</taxon>
        <taxon>Metazoa</taxon>
        <taxon>Chordata</taxon>
        <taxon>Craniata</taxon>
        <taxon>Vertebrata</taxon>
        <taxon>Euteleostomi</taxon>
        <taxon>Actinopterygii</taxon>
        <taxon>Neopterygii</taxon>
        <taxon>Teleostei</taxon>
        <taxon>Anguilliformes</taxon>
        <taxon>Anguillidae</taxon>
        <taxon>Anguilla</taxon>
    </lineage>
</organism>
<protein>
    <submittedName>
        <fullName evidence="1">Uncharacterized protein</fullName>
    </submittedName>
</protein>
<name>A0A0E9QT96_ANGAN</name>
<reference evidence="1" key="2">
    <citation type="journal article" date="2015" name="Fish Shellfish Immunol.">
        <title>Early steps in the European eel (Anguilla anguilla)-Vibrio vulnificus interaction in the gills: Role of the RtxA13 toxin.</title>
        <authorList>
            <person name="Callol A."/>
            <person name="Pajuelo D."/>
            <person name="Ebbesson L."/>
            <person name="Teles M."/>
            <person name="MacKenzie S."/>
            <person name="Amaro C."/>
        </authorList>
    </citation>
    <scope>NUCLEOTIDE SEQUENCE</scope>
</reference>
<proteinExistence type="predicted"/>
<dbReference type="AlphaFoldDB" id="A0A0E9QT96"/>
<dbReference type="EMBL" id="GBXM01089279">
    <property type="protein sequence ID" value="JAH19298.1"/>
    <property type="molecule type" value="Transcribed_RNA"/>
</dbReference>